<keyword evidence="3" id="KW-1185">Reference proteome</keyword>
<reference evidence="3" key="1">
    <citation type="journal article" date="2019" name="Int. J. Syst. Evol. Microbiol.">
        <title>The Global Catalogue of Microorganisms (GCM) 10K type strain sequencing project: providing services to taxonomists for standard genome sequencing and annotation.</title>
        <authorList>
            <consortium name="The Broad Institute Genomics Platform"/>
            <consortium name="The Broad Institute Genome Sequencing Center for Infectious Disease"/>
            <person name="Wu L."/>
            <person name="Ma J."/>
        </authorList>
    </citation>
    <scope>NUCLEOTIDE SEQUENCE [LARGE SCALE GENOMIC DNA]</scope>
    <source>
        <strain evidence="3">CGMCC 1.15774</strain>
    </source>
</reference>
<proteinExistence type="predicted"/>
<dbReference type="SUPFAM" id="SSF160631">
    <property type="entry name" value="SMI1/KNR4-like"/>
    <property type="match status" value="1"/>
</dbReference>
<protein>
    <submittedName>
        <fullName evidence="2">SMI1/KNR4 family protein</fullName>
    </submittedName>
</protein>
<dbReference type="RefSeq" id="WP_379764786.1">
    <property type="nucleotide sequence ID" value="NZ_JBHSCL010000007.1"/>
</dbReference>
<dbReference type="EMBL" id="JBHSCL010000007">
    <property type="protein sequence ID" value="MFC4220835.1"/>
    <property type="molecule type" value="Genomic_DNA"/>
</dbReference>
<gene>
    <name evidence="2" type="ORF">ACFOWS_11850</name>
</gene>
<sequence>MNPQIVRIKKKLPKAKHVDKSCLVFGAAAHKYELHPPATIAQVEAFEKTLGIQLPDCYRAFVLQVGNGGASYQNSGAGPYYGIYPLGDHLDTLVYGNPKAFLKNVCLLSPKMTDAEWRNLTKALEEDNLSDKAYYLEFAKIYGGILPLGSQGCTYVHGLILNGPHKGKVVNLEMSADQKPSFAPDTSFLDWYEHWLDEIISGKLIKKAASWFGYSK</sequence>
<dbReference type="Gene3D" id="3.40.1580.10">
    <property type="entry name" value="SMI1/KNR4-like"/>
    <property type="match status" value="1"/>
</dbReference>
<dbReference type="Pfam" id="PF09346">
    <property type="entry name" value="SMI1_KNR4"/>
    <property type="match status" value="1"/>
</dbReference>
<evidence type="ECO:0000313" key="3">
    <source>
        <dbReference type="Proteomes" id="UP001595841"/>
    </source>
</evidence>
<dbReference type="InterPro" id="IPR037883">
    <property type="entry name" value="Knr4/Smi1-like_sf"/>
</dbReference>
<evidence type="ECO:0000259" key="1">
    <source>
        <dbReference type="SMART" id="SM00860"/>
    </source>
</evidence>
<comment type="caution">
    <text evidence="2">The sequence shown here is derived from an EMBL/GenBank/DDBJ whole genome shotgun (WGS) entry which is preliminary data.</text>
</comment>
<dbReference type="SMART" id="SM00860">
    <property type="entry name" value="SMI1_KNR4"/>
    <property type="match status" value="1"/>
</dbReference>
<organism evidence="2 3">
    <name type="scientific">Flagellimonas marina</name>
    <dbReference type="NCBI Taxonomy" id="1775168"/>
    <lineage>
        <taxon>Bacteria</taxon>
        <taxon>Pseudomonadati</taxon>
        <taxon>Bacteroidota</taxon>
        <taxon>Flavobacteriia</taxon>
        <taxon>Flavobacteriales</taxon>
        <taxon>Flavobacteriaceae</taxon>
        <taxon>Flagellimonas</taxon>
    </lineage>
</organism>
<feature type="domain" description="Knr4/Smi1-like" evidence="1">
    <location>
        <begin position="37"/>
        <end position="198"/>
    </location>
</feature>
<dbReference type="InterPro" id="IPR018958">
    <property type="entry name" value="Knr4/Smi1-like_dom"/>
</dbReference>
<name>A0ABV8PNT6_9FLAO</name>
<dbReference type="Proteomes" id="UP001595841">
    <property type="component" value="Unassembled WGS sequence"/>
</dbReference>
<accession>A0ABV8PNT6</accession>
<evidence type="ECO:0000313" key="2">
    <source>
        <dbReference type="EMBL" id="MFC4220835.1"/>
    </source>
</evidence>